<protein>
    <submittedName>
        <fullName evidence="10">Uncharacterized protein</fullName>
    </submittedName>
</protein>
<dbReference type="PANTHER" id="PTHR47997:SF75">
    <property type="entry name" value="MYB DOMAIN PROTEIN 55"/>
    <property type="match status" value="1"/>
</dbReference>
<dbReference type="InterPro" id="IPR017930">
    <property type="entry name" value="Myb_dom"/>
</dbReference>
<evidence type="ECO:0000259" key="9">
    <source>
        <dbReference type="PROSITE" id="PS51294"/>
    </source>
</evidence>
<gene>
    <name evidence="10" type="ORF">LIER_02518</name>
</gene>
<feature type="domain" description="HTH myb-type" evidence="9">
    <location>
        <begin position="9"/>
        <end position="65"/>
    </location>
</feature>
<dbReference type="PROSITE" id="PS51294">
    <property type="entry name" value="HTH_MYB"/>
    <property type="match status" value="2"/>
</dbReference>
<keyword evidence="2" id="KW-0677">Repeat</keyword>
<dbReference type="AlphaFoldDB" id="A0AAV3NQG9"/>
<evidence type="ECO:0000313" key="11">
    <source>
        <dbReference type="Proteomes" id="UP001454036"/>
    </source>
</evidence>
<evidence type="ECO:0000259" key="8">
    <source>
        <dbReference type="PROSITE" id="PS50090"/>
    </source>
</evidence>
<keyword evidence="6" id="KW-0539">Nucleus</keyword>
<dbReference type="EMBL" id="BAABME010000277">
    <property type="protein sequence ID" value="GAA0141361.1"/>
    <property type="molecule type" value="Genomic_DNA"/>
</dbReference>
<evidence type="ECO:0000256" key="1">
    <source>
        <dbReference type="ARBA" id="ARBA00004123"/>
    </source>
</evidence>
<sequence>MGRHSCCYKQRLRKGLWSPEEDEKLVKHITTYGHGCWSSVPKLAGLQRCGKSCRLRWINYLRPDLKRGAFSLEEENLIIELHAVLGNKWSQIAAQLPGRTDNEIKNLWNSSIKKKLRQKGIDPNTHKPLSEVENEEKMSAAIRKNNINNEKASETLSSSDQLIFIQPENNNNNHSPQQPISRDKPNSSTNEFFLNRFVPSYEGTSNKSSSLEGYSSFNQFNYGLSMNPTGNSFFFNETNKSLEIGSGYNPTMPTNDLCRPPLCLQTENPIMDNYSGTNKLQNFDVCNNLSNNGYSWGSADCEKSMKGDGENEEVMKWSEYLPTTTPFLFADNNNTSNASIHHQNQTGQNIETPFTTWQQNHQQQQISFPAAQFQRLPTTYGQFS</sequence>
<keyword evidence="4" id="KW-0238">DNA-binding</keyword>
<comment type="subcellular location">
    <subcellularLocation>
        <location evidence="1">Nucleus</location>
    </subcellularLocation>
</comment>
<evidence type="ECO:0000313" key="10">
    <source>
        <dbReference type="EMBL" id="GAA0141361.1"/>
    </source>
</evidence>
<dbReference type="FunFam" id="1.10.10.60:FF:000221">
    <property type="entry name" value="MYB transcription factor"/>
    <property type="match status" value="1"/>
</dbReference>
<reference evidence="10 11" key="1">
    <citation type="submission" date="2024-01" db="EMBL/GenBank/DDBJ databases">
        <title>The complete chloroplast genome sequence of Lithospermum erythrorhizon: insights into the phylogenetic relationship among Boraginaceae species and the maternal lineages of purple gromwells.</title>
        <authorList>
            <person name="Okada T."/>
            <person name="Watanabe K."/>
        </authorList>
    </citation>
    <scope>NUCLEOTIDE SEQUENCE [LARGE SCALE GENOMIC DNA]</scope>
</reference>
<comment type="caution">
    <text evidence="10">The sequence shown here is derived from an EMBL/GenBank/DDBJ whole genome shotgun (WGS) entry which is preliminary data.</text>
</comment>
<evidence type="ECO:0000256" key="3">
    <source>
        <dbReference type="ARBA" id="ARBA00023015"/>
    </source>
</evidence>
<feature type="domain" description="Myb-like" evidence="8">
    <location>
        <begin position="9"/>
        <end position="61"/>
    </location>
</feature>
<dbReference type="PROSITE" id="PS50090">
    <property type="entry name" value="MYB_LIKE"/>
    <property type="match status" value="2"/>
</dbReference>
<feature type="domain" description="Myb-like" evidence="8">
    <location>
        <begin position="62"/>
        <end position="112"/>
    </location>
</feature>
<dbReference type="Proteomes" id="UP001454036">
    <property type="component" value="Unassembled WGS sequence"/>
</dbReference>
<dbReference type="SMART" id="SM00717">
    <property type="entry name" value="SANT"/>
    <property type="match status" value="2"/>
</dbReference>
<name>A0AAV3NQG9_LITER</name>
<feature type="region of interest" description="Disordered" evidence="7">
    <location>
        <begin position="166"/>
        <end position="189"/>
    </location>
</feature>
<dbReference type="SUPFAM" id="SSF46689">
    <property type="entry name" value="Homeodomain-like"/>
    <property type="match status" value="1"/>
</dbReference>
<feature type="domain" description="HTH myb-type" evidence="9">
    <location>
        <begin position="66"/>
        <end position="116"/>
    </location>
</feature>
<evidence type="ECO:0000256" key="6">
    <source>
        <dbReference type="ARBA" id="ARBA00023242"/>
    </source>
</evidence>
<accession>A0AAV3NQG9</accession>
<keyword evidence="11" id="KW-1185">Reference proteome</keyword>
<evidence type="ECO:0000256" key="2">
    <source>
        <dbReference type="ARBA" id="ARBA00022737"/>
    </source>
</evidence>
<evidence type="ECO:0000256" key="4">
    <source>
        <dbReference type="ARBA" id="ARBA00023125"/>
    </source>
</evidence>
<dbReference type="GO" id="GO:0003677">
    <property type="term" value="F:DNA binding"/>
    <property type="evidence" value="ECO:0007669"/>
    <property type="project" value="UniProtKB-KW"/>
</dbReference>
<dbReference type="Pfam" id="PF00249">
    <property type="entry name" value="Myb_DNA-binding"/>
    <property type="match status" value="2"/>
</dbReference>
<dbReference type="CDD" id="cd00167">
    <property type="entry name" value="SANT"/>
    <property type="match status" value="2"/>
</dbReference>
<proteinExistence type="predicted"/>
<dbReference type="InterPro" id="IPR009057">
    <property type="entry name" value="Homeodomain-like_sf"/>
</dbReference>
<dbReference type="Gene3D" id="1.10.10.60">
    <property type="entry name" value="Homeodomain-like"/>
    <property type="match status" value="2"/>
</dbReference>
<organism evidence="10 11">
    <name type="scientific">Lithospermum erythrorhizon</name>
    <name type="common">Purple gromwell</name>
    <name type="synonym">Lithospermum officinale var. erythrorhizon</name>
    <dbReference type="NCBI Taxonomy" id="34254"/>
    <lineage>
        <taxon>Eukaryota</taxon>
        <taxon>Viridiplantae</taxon>
        <taxon>Streptophyta</taxon>
        <taxon>Embryophyta</taxon>
        <taxon>Tracheophyta</taxon>
        <taxon>Spermatophyta</taxon>
        <taxon>Magnoliopsida</taxon>
        <taxon>eudicotyledons</taxon>
        <taxon>Gunneridae</taxon>
        <taxon>Pentapetalae</taxon>
        <taxon>asterids</taxon>
        <taxon>lamiids</taxon>
        <taxon>Boraginales</taxon>
        <taxon>Boraginaceae</taxon>
        <taxon>Boraginoideae</taxon>
        <taxon>Lithospermeae</taxon>
        <taxon>Lithospermum</taxon>
    </lineage>
</organism>
<dbReference type="GO" id="GO:0005634">
    <property type="term" value="C:nucleus"/>
    <property type="evidence" value="ECO:0007669"/>
    <property type="project" value="UniProtKB-SubCell"/>
</dbReference>
<dbReference type="InterPro" id="IPR051953">
    <property type="entry name" value="Plant_SW-associated_TFs"/>
</dbReference>
<dbReference type="InterPro" id="IPR001005">
    <property type="entry name" value="SANT/Myb"/>
</dbReference>
<keyword evidence="5" id="KW-0804">Transcription</keyword>
<evidence type="ECO:0000256" key="7">
    <source>
        <dbReference type="SAM" id="MobiDB-lite"/>
    </source>
</evidence>
<dbReference type="FunFam" id="1.10.10.60:FF:000047">
    <property type="entry name" value="Myb transcription factor"/>
    <property type="match status" value="1"/>
</dbReference>
<keyword evidence="3" id="KW-0805">Transcription regulation</keyword>
<evidence type="ECO:0000256" key="5">
    <source>
        <dbReference type="ARBA" id="ARBA00023163"/>
    </source>
</evidence>
<dbReference type="PANTHER" id="PTHR47997">
    <property type="entry name" value="MYB DOMAIN PROTEIN 55"/>
    <property type="match status" value="1"/>
</dbReference>